<dbReference type="InterPro" id="IPR011990">
    <property type="entry name" value="TPR-like_helical_dom_sf"/>
</dbReference>
<dbReference type="AlphaFoldDB" id="A0A150WW06"/>
<dbReference type="SUPFAM" id="SSF48452">
    <property type="entry name" value="TPR-like"/>
    <property type="match status" value="1"/>
</dbReference>
<accession>A0A150WW06</accession>
<evidence type="ECO:0000313" key="1">
    <source>
        <dbReference type="EMBL" id="KYG70596.1"/>
    </source>
</evidence>
<name>A0A150WW06_BDEBC</name>
<comment type="caution">
    <text evidence="1">The sequence shown here is derived from an EMBL/GenBank/DDBJ whole genome shotgun (WGS) entry which is preliminary data.</text>
</comment>
<evidence type="ECO:0000313" key="2">
    <source>
        <dbReference type="Proteomes" id="UP000075391"/>
    </source>
</evidence>
<dbReference type="RefSeq" id="WP_063242371.1">
    <property type="nucleotide sequence ID" value="NZ_CP168967.1"/>
</dbReference>
<dbReference type="Gene3D" id="1.25.40.10">
    <property type="entry name" value="Tetratricopeptide repeat domain"/>
    <property type="match status" value="1"/>
</dbReference>
<proteinExistence type="predicted"/>
<dbReference type="Pfam" id="PF06041">
    <property type="entry name" value="DUF924"/>
    <property type="match status" value="1"/>
</dbReference>
<reference evidence="1 2" key="1">
    <citation type="submission" date="2016-03" db="EMBL/GenBank/DDBJ databases">
        <authorList>
            <person name="Ploux O."/>
        </authorList>
    </citation>
    <scope>NUCLEOTIDE SEQUENCE [LARGE SCALE GENOMIC DNA]</scope>
    <source>
        <strain evidence="1 2">BER2</strain>
    </source>
</reference>
<dbReference type="Gene3D" id="1.20.58.320">
    <property type="entry name" value="TPR-like"/>
    <property type="match status" value="1"/>
</dbReference>
<dbReference type="EMBL" id="LUKF01000001">
    <property type="protein sequence ID" value="KYG70596.1"/>
    <property type="molecule type" value="Genomic_DNA"/>
</dbReference>
<organism evidence="1 2">
    <name type="scientific">Bdellovibrio bacteriovorus</name>
    <dbReference type="NCBI Taxonomy" id="959"/>
    <lineage>
        <taxon>Bacteria</taxon>
        <taxon>Pseudomonadati</taxon>
        <taxon>Bdellovibrionota</taxon>
        <taxon>Bdellovibrionia</taxon>
        <taxon>Bdellovibrionales</taxon>
        <taxon>Pseudobdellovibrionaceae</taxon>
        <taxon>Bdellovibrio</taxon>
    </lineage>
</organism>
<dbReference type="InterPro" id="IPR010323">
    <property type="entry name" value="DUF924"/>
</dbReference>
<dbReference type="OrthoDB" id="7593450at2"/>
<sequence>MNYQAIIDFWFEEIDPSLWFMKDELFDQQIRRRFFDVFKDVVAGKTHAWRGTPEGRLAEIIVLDQFSRNLFRDSSQAFAQDELALHLAKEAIRVGDDQRLPVVQRHFFYMPFMHSEDLQAHEEAVKLFSQKGLENGLKFELMHKKIIETYGRYPHRNKALGRISTPEELEFLKQPGSSF</sequence>
<gene>
    <name evidence="1" type="ORF">AZI85_01265</name>
</gene>
<dbReference type="Proteomes" id="UP000075391">
    <property type="component" value="Unassembled WGS sequence"/>
</dbReference>
<evidence type="ECO:0008006" key="3">
    <source>
        <dbReference type="Google" id="ProtNLM"/>
    </source>
</evidence>
<protein>
    <recommendedName>
        <fullName evidence="3">DUF924 domain-containing protein</fullName>
    </recommendedName>
</protein>